<dbReference type="Proteomes" id="UP001162992">
    <property type="component" value="Chromosome 15"/>
</dbReference>
<name>A0ACC2BJ51_DIPCM</name>
<evidence type="ECO:0000313" key="1">
    <source>
        <dbReference type="EMBL" id="KAJ7529767.1"/>
    </source>
</evidence>
<comment type="caution">
    <text evidence="1">The sequence shown here is derived from an EMBL/GenBank/DDBJ whole genome shotgun (WGS) entry which is preliminary data.</text>
</comment>
<sequence>MVEESVRVAESVRMEEEVEMEVVCKALRDEDFLGSISMLSNGEDGALRCRFSRPPSLDSTEVPGRCDLEISSVRCSCSPQVVGDGTSVSIVLHNGVEIACEVVFPENGMDTEKSNGKIIKGLSFLDRYLFVWIIVDMILAILLGYYFKGIKRAFEVANISSVSLPIAVGLWIMMYPVLCKVRYEVLGKMFKNGRLIRNLMLSLVLNWLVGPALMTGLAWATLPDLPHYRTGVILVGIARCIAMVLVWNDLAKGDKELCAVLVAVNSVLQILLYTPFALFYLKVLSRGHGIHVGTWAVAKSVLLFLGVPLAAGIITRYFLRGAFGKKWFEAKYVPFIGPWALLGLLYTIFVMFSIQAHEIVKDISNVVRVTVPLLLYFAIVFFSSVGVCRWLKIPYRDSVAQSFTASSNNFELAIAVAIGSFGIDSKEALAATIGPLIEVPVLIGLVYVMLYFRSLWSW</sequence>
<protein>
    <submittedName>
        <fullName evidence="1">Uncharacterized protein</fullName>
    </submittedName>
</protein>
<reference evidence="2" key="1">
    <citation type="journal article" date="2024" name="Proc. Natl. Acad. Sci. U.S.A.">
        <title>Extraordinary preservation of gene collinearity over three hundred million years revealed in homosporous lycophytes.</title>
        <authorList>
            <person name="Li C."/>
            <person name="Wickell D."/>
            <person name="Kuo L.Y."/>
            <person name="Chen X."/>
            <person name="Nie B."/>
            <person name="Liao X."/>
            <person name="Peng D."/>
            <person name="Ji J."/>
            <person name="Jenkins J."/>
            <person name="Williams M."/>
            <person name="Shu S."/>
            <person name="Plott C."/>
            <person name="Barry K."/>
            <person name="Rajasekar S."/>
            <person name="Grimwood J."/>
            <person name="Han X."/>
            <person name="Sun S."/>
            <person name="Hou Z."/>
            <person name="He W."/>
            <person name="Dai G."/>
            <person name="Sun C."/>
            <person name="Schmutz J."/>
            <person name="Leebens-Mack J.H."/>
            <person name="Li F.W."/>
            <person name="Wang L."/>
        </authorList>
    </citation>
    <scope>NUCLEOTIDE SEQUENCE [LARGE SCALE GENOMIC DNA]</scope>
    <source>
        <strain evidence="2">cv. PW_Plant_1</strain>
    </source>
</reference>
<keyword evidence="2" id="KW-1185">Reference proteome</keyword>
<gene>
    <name evidence="1" type="ORF">O6H91_15G064700</name>
</gene>
<accession>A0ACC2BJ51</accession>
<proteinExistence type="predicted"/>
<dbReference type="EMBL" id="CM055106">
    <property type="protein sequence ID" value="KAJ7529767.1"/>
    <property type="molecule type" value="Genomic_DNA"/>
</dbReference>
<evidence type="ECO:0000313" key="2">
    <source>
        <dbReference type="Proteomes" id="UP001162992"/>
    </source>
</evidence>
<organism evidence="1 2">
    <name type="scientific">Diphasiastrum complanatum</name>
    <name type="common">Issler's clubmoss</name>
    <name type="synonym">Lycopodium complanatum</name>
    <dbReference type="NCBI Taxonomy" id="34168"/>
    <lineage>
        <taxon>Eukaryota</taxon>
        <taxon>Viridiplantae</taxon>
        <taxon>Streptophyta</taxon>
        <taxon>Embryophyta</taxon>
        <taxon>Tracheophyta</taxon>
        <taxon>Lycopodiopsida</taxon>
        <taxon>Lycopodiales</taxon>
        <taxon>Lycopodiaceae</taxon>
        <taxon>Lycopodioideae</taxon>
        <taxon>Diphasiastrum</taxon>
    </lineage>
</organism>